<evidence type="ECO:0000313" key="2">
    <source>
        <dbReference type="WBParaSite" id="RSKR_0000282050.1"/>
    </source>
</evidence>
<organism evidence="1 2">
    <name type="scientific">Rhabditophanes sp. KR3021</name>
    <dbReference type="NCBI Taxonomy" id="114890"/>
    <lineage>
        <taxon>Eukaryota</taxon>
        <taxon>Metazoa</taxon>
        <taxon>Ecdysozoa</taxon>
        <taxon>Nematoda</taxon>
        <taxon>Chromadorea</taxon>
        <taxon>Rhabditida</taxon>
        <taxon>Tylenchina</taxon>
        <taxon>Panagrolaimomorpha</taxon>
        <taxon>Strongyloidoidea</taxon>
        <taxon>Alloionematidae</taxon>
        <taxon>Rhabditophanes</taxon>
    </lineage>
</organism>
<proteinExistence type="predicted"/>
<evidence type="ECO:0000313" key="1">
    <source>
        <dbReference type="Proteomes" id="UP000095286"/>
    </source>
</evidence>
<accession>A0AC35TPE3</accession>
<reference evidence="2" key="1">
    <citation type="submission" date="2016-11" db="UniProtKB">
        <authorList>
            <consortium name="WormBaseParasite"/>
        </authorList>
    </citation>
    <scope>IDENTIFICATION</scope>
    <source>
        <strain evidence="2">KR3021</strain>
    </source>
</reference>
<name>A0AC35TPE3_9BILA</name>
<protein>
    <submittedName>
        <fullName evidence="2">Uncharacterized protein</fullName>
    </submittedName>
</protein>
<sequence>MLLNTLSKAISGPINLCFQSVRHNCPWHRSNFRPYYFPFHMRAKLTSGSFETRQKGEGGRLMTMRRVLREQHFLGWNHNTKPANKSRLQTPL</sequence>
<dbReference type="Proteomes" id="UP000095286">
    <property type="component" value="Unplaced"/>
</dbReference>
<dbReference type="WBParaSite" id="RSKR_0000282050.1">
    <property type="protein sequence ID" value="RSKR_0000282050.1"/>
    <property type="gene ID" value="RSKR_0000282050"/>
</dbReference>